<accession>I6PBY9</accession>
<proteinExistence type="evidence at transcript level"/>
<feature type="non-terminal residue" evidence="1">
    <location>
        <position position="1"/>
    </location>
</feature>
<protein>
    <submittedName>
        <fullName evidence="1">Glucose-6-phosphate dehydrogenase</fullName>
    </submittedName>
</protein>
<feature type="non-terminal residue" evidence="1">
    <location>
        <position position="82"/>
    </location>
</feature>
<name>I6PBY9_9ROSI</name>
<reference evidence="1" key="1">
    <citation type="submission" date="2011-04" db="EMBL/GenBank/DDBJ databases">
        <title>Studies in transcriptomics of somatic embryogenesis in Dimocarpus longan.</title>
        <authorList>
            <person name="Lai Z."/>
            <person name="Lin Y."/>
            <person name="Ren J."/>
        </authorList>
    </citation>
    <scope>NUCLEOTIDE SEQUENCE</scope>
</reference>
<sequence length="82" mass="9261">SFPVAVNNIYTVPNGRFVLYGGAASVCRRFCGLKLWLAESLNLKHWNQKRRPVDELKIIKNQGKDGLSNHLETSLSNEGQDF</sequence>
<dbReference type="EMBL" id="JF815431">
    <property type="protein sequence ID" value="AFF18798.1"/>
    <property type="molecule type" value="mRNA"/>
</dbReference>
<organism evidence="1">
    <name type="scientific">Dimocarpus longan</name>
    <dbReference type="NCBI Taxonomy" id="128017"/>
    <lineage>
        <taxon>Eukaryota</taxon>
        <taxon>Viridiplantae</taxon>
        <taxon>Streptophyta</taxon>
        <taxon>Embryophyta</taxon>
        <taxon>Tracheophyta</taxon>
        <taxon>Spermatophyta</taxon>
        <taxon>Magnoliopsida</taxon>
        <taxon>eudicotyledons</taxon>
        <taxon>Gunneridae</taxon>
        <taxon>Pentapetalae</taxon>
        <taxon>rosids</taxon>
        <taxon>malvids</taxon>
        <taxon>Sapindales</taxon>
        <taxon>Sapindaceae</taxon>
        <taxon>Dimocarpus</taxon>
    </lineage>
</organism>
<evidence type="ECO:0000313" key="1">
    <source>
        <dbReference type="EMBL" id="AFF18798.1"/>
    </source>
</evidence>
<dbReference type="AlphaFoldDB" id="I6PBY9"/>